<organism evidence="1 2">
    <name type="scientific">Acidithiobacillus ferrooxidans (strain ATCC 23270 / DSM 14882 / CIP 104768 / NCIMB 8455)</name>
    <name type="common">Ferrobacillus ferrooxidans (strain ATCC 23270)</name>
    <dbReference type="NCBI Taxonomy" id="243159"/>
    <lineage>
        <taxon>Bacteria</taxon>
        <taxon>Pseudomonadati</taxon>
        <taxon>Pseudomonadota</taxon>
        <taxon>Acidithiobacillia</taxon>
        <taxon>Acidithiobacillales</taxon>
        <taxon>Acidithiobacillaceae</taxon>
        <taxon>Acidithiobacillus</taxon>
    </lineage>
</organism>
<gene>
    <name evidence="1" type="ordered locus">AFE_0816</name>
</gene>
<evidence type="ECO:0000313" key="2">
    <source>
        <dbReference type="Proteomes" id="UP000001362"/>
    </source>
</evidence>
<accession>B7J6N3</accession>
<dbReference type="eggNOG" id="COG0474">
    <property type="taxonomic scope" value="Bacteria"/>
</dbReference>
<dbReference type="STRING" id="243159.AFE_0816"/>
<dbReference type="HOGENOM" id="CLU_3178951_0_0_6"/>
<keyword evidence="2" id="KW-1185">Reference proteome</keyword>
<dbReference type="GeneID" id="65282424"/>
<dbReference type="Proteomes" id="UP000001362">
    <property type="component" value="Chromosome"/>
</dbReference>
<name>B7J6N3_ACIF2</name>
<protein>
    <submittedName>
        <fullName evidence="1">Uncharacterized protein</fullName>
    </submittedName>
</protein>
<evidence type="ECO:0000313" key="1">
    <source>
        <dbReference type="EMBL" id="ACK78835.1"/>
    </source>
</evidence>
<dbReference type="AlphaFoldDB" id="B7J6N3"/>
<dbReference type="KEGG" id="afr:AFE_0816"/>
<dbReference type="EMBL" id="CP001219">
    <property type="protein sequence ID" value="ACK78835.1"/>
    <property type="molecule type" value="Genomic_DNA"/>
</dbReference>
<proteinExistence type="predicted"/>
<dbReference type="RefSeq" id="WP_009561139.1">
    <property type="nucleotide sequence ID" value="NC_011761.1"/>
</dbReference>
<sequence length="46" mass="4862">MTGDGANDVPIMAIATDNTWLDPQPVPWDMHHVLTSSTVSGLIGTV</sequence>
<reference evidence="1 2" key="1">
    <citation type="journal article" date="2008" name="BMC Genomics">
        <title>Acidithiobacillus ferrooxidans metabolism: from genome sequence to industrial applications.</title>
        <authorList>
            <person name="Valdes J."/>
            <person name="Pedroso I."/>
            <person name="Quatrini R."/>
            <person name="Dodson R.J."/>
            <person name="Tettelin H."/>
            <person name="Blake R.II."/>
            <person name="Eisen J.A."/>
            <person name="Holmes D.S."/>
        </authorList>
    </citation>
    <scope>NUCLEOTIDE SEQUENCE [LARGE SCALE GENOMIC DNA]</scope>
    <source>
        <strain evidence="2">ATCC 23270 / DSM 14882 / CIP 104768 / NCIMB 8455</strain>
    </source>
</reference>
<dbReference type="PaxDb" id="243159-AFE_0816"/>